<dbReference type="AlphaFoldDB" id="A0A517LBF4"/>
<sequence>MASLLQLPVELLESILAQLAVPDLAVARNVCQSWRELCDFSTAIPSARRKIIELRGISRADRTTAIVAKKLRPFVQHEVDREEYLSRVGSDVPEEFKIWALETPYTEMPGWHSFALLGDHDRHNLERLGIDWTDAMVFSRAMKPGLTLLPHATVMLVEDPDYSNHNNTDHTYYPGSWQCQRPAKEQNVRALQVWADLSTSSPKITLLLLSGSDRWDGQVWETETYAPYRHSVDSLNRETQLVWLRPMGSWTDYLKSECRLLQENHRALPSLKTYRSGGRVWLRQVH</sequence>
<reference evidence="2 3" key="1">
    <citation type="submission" date="2019-07" db="EMBL/GenBank/DDBJ databases">
        <title>Finished genome of Venturia effusa.</title>
        <authorList>
            <person name="Young C.A."/>
            <person name="Cox M.P."/>
            <person name="Ganley A.R.D."/>
            <person name="David W.J."/>
        </authorList>
    </citation>
    <scope>NUCLEOTIDE SEQUENCE [LARGE SCALE GENOMIC DNA]</scope>
    <source>
        <strain evidence="3">albino</strain>
    </source>
</reference>
<dbReference type="Gene3D" id="1.20.1280.50">
    <property type="match status" value="1"/>
</dbReference>
<protein>
    <recommendedName>
        <fullName evidence="1">F-box domain-containing protein</fullName>
    </recommendedName>
</protein>
<evidence type="ECO:0000313" key="3">
    <source>
        <dbReference type="Proteomes" id="UP000316270"/>
    </source>
</evidence>
<dbReference type="InterPro" id="IPR001810">
    <property type="entry name" value="F-box_dom"/>
</dbReference>
<proteinExistence type="predicted"/>
<organism evidence="2 3">
    <name type="scientific">Venturia effusa</name>
    <dbReference type="NCBI Taxonomy" id="50376"/>
    <lineage>
        <taxon>Eukaryota</taxon>
        <taxon>Fungi</taxon>
        <taxon>Dikarya</taxon>
        <taxon>Ascomycota</taxon>
        <taxon>Pezizomycotina</taxon>
        <taxon>Dothideomycetes</taxon>
        <taxon>Pleosporomycetidae</taxon>
        <taxon>Venturiales</taxon>
        <taxon>Venturiaceae</taxon>
        <taxon>Venturia</taxon>
    </lineage>
</organism>
<accession>A0A517LBF4</accession>
<dbReference type="OrthoDB" id="2095648at2759"/>
<dbReference type="EMBL" id="CP042192">
    <property type="protein sequence ID" value="QDS72957.1"/>
    <property type="molecule type" value="Genomic_DNA"/>
</dbReference>
<name>A0A517LBF4_9PEZI</name>
<dbReference type="PROSITE" id="PS50181">
    <property type="entry name" value="FBOX"/>
    <property type="match status" value="1"/>
</dbReference>
<keyword evidence="3" id="KW-1185">Reference proteome</keyword>
<dbReference type="InterPro" id="IPR036047">
    <property type="entry name" value="F-box-like_dom_sf"/>
</dbReference>
<dbReference type="SMART" id="SM00256">
    <property type="entry name" value="FBOX"/>
    <property type="match status" value="1"/>
</dbReference>
<dbReference type="SUPFAM" id="SSF81383">
    <property type="entry name" value="F-box domain"/>
    <property type="match status" value="1"/>
</dbReference>
<dbReference type="CDD" id="cd09917">
    <property type="entry name" value="F-box_SF"/>
    <property type="match status" value="1"/>
</dbReference>
<evidence type="ECO:0000259" key="1">
    <source>
        <dbReference type="PROSITE" id="PS50181"/>
    </source>
</evidence>
<evidence type="ECO:0000313" key="2">
    <source>
        <dbReference type="EMBL" id="QDS72957.1"/>
    </source>
</evidence>
<dbReference type="Proteomes" id="UP000316270">
    <property type="component" value="Chromosome 8"/>
</dbReference>
<dbReference type="Pfam" id="PF00646">
    <property type="entry name" value="F-box"/>
    <property type="match status" value="1"/>
</dbReference>
<gene>
    <name evidence="2" type="ORF">FKW77_008529</name>
</gene>
<feature type="domain" description="F-box" evidence="1">
    <location>
        <begin position="1"/>
        <end position="37"/>
    </location>
</feature>